<keyword evidence="5 8" id="KW-0056">Arginine metabolism</keyword>
<dbReference type="NCBIfam" id="NF002381">
    <property type="entry name" value="PRK01388.1"/>
    <property type="match status" value="1"/>
</dbReference>
<dbReference type="Proteomes" id="UP001144280">
    <property type="component" value="Unassembled WGS sequence"/>
</dbReference>
<evidence type="ECO:0000256" key="5">
    <source>
        <dbReference type="ARBA" id="ARBA00022503"/>
    </source>
</evidence>
<dbReference type="Gene3D" id="3.75.10.10">
    <property type="entry name" value="L-arginine/glycine Amidinotransferase, Chain A"/>
    <property type="match status" value="1"/>
</dbReference>
<keyword evidence="6 8" id="KW-0378">Hydrolase</keyword>
<organism evidence="9 10">
    <name type="scientific">Phytohabitans aurantiacus</name>
    <dbReference type="NCBI Taxonomy" id="3016789"/>
    <lineage>
        <taxon>Bacteria</taxon>
        <taxon>Bacillati</taxon>
        <taxon>Actinomycetota</taxon>
        <taxon>Actinomycetes</taxon>
        <taxon>Micromonosporales</taxon>
        <taxon>Micromonosporaceae</taxon>
    </lineage>
</organism>
<evidence type="ECO:0000256" key="7">
    <source>
        <dbReference type="ARBA" id="ARBA00049429"/>
    </source>
</evidence>
<accession>A0ABQ5R687</accession>
<dbReference type="HAMAP" id="MF_00242">
    <property type="entry name" value="Arg_deiminase"/>
    <property type="match status" value="1"/>
</dbReference>
<proteinExistence type="inferred from homology"/>
<evidence type="ECO:0000256" key="6">
    <source>
        <dbReference type="ARBA" id="ARBA00022801"/>
    </source>
</evidence>
<comment type="catalytic activity">
    <reaction evidence="7 8">
        <text>L-arginine + H2O = L-citrulline + NH4(+)</text>
        <dbReference type="Rhea" id="RHEA:19597"/>
        <dbReference type="ChEBI" id="CHEBI:15377"/>
        <dbReference type="ChEBI" id="CHEBI:28938"/>
        <dbReference type="ChEBI" id="CHEBI:32682"/>
        <dbReference type="ChEBI" id="CHEBI:57743"/>
        <dbReference type="EC" id="3.5.3.6"/>
    </reaction>
</comment>
<dbReference type="EMBL" id="BSDI01000058">
    <property type="protein sequence ID" value="GLI02294.1"/>
    <property type="molecule type" value="Genomic_DNA"/>
</dbReference>
<name>A0ABQ5R687_9ACTN</name>
<dbReference type="Gene3D" id="1.10.3930.10">
    <property type="entry name" value="Arginine deiminase"/>
    <property type="match status" value="1"/>
</dbReference>
<protein>
    <recommendedName>
        <fullName evidence="8">Arginine deiminase</fullName>
        <shortName evidence="8">ADI</shortName>
        <ecNumber evidence="8">3.5.3.6</ecNumber>
    </recommendedName>
    <alternativeName>
        <fullName evidence="8">Arginine dihydrolase</fullName>
        <shortName evidence="8">AD</shortName>
    </alternativeName>
</protein>
<keyword evidence="10" id="KW-1185">Reference proteome</keyword>
<dbReference type="InterPro" id="IPR003876">
    <property type="entry name" value="Arg_deiminase"/>
</dbReference>
<feature type="active site" description="Amidino-cysteine intermediate" evidence="8">
    <location>
        <position position="408"/>
    </location>
</feature>
<comment type="caution">
    <text evidence="9">The sequence shown here is derived from an EMBL/GenBank/DDBJ whole genome shotgun (WGS) entry which is preliminary data.</text>
</comment>
<evidence type="ECO:0000313" key="10">
    <source>
        <dbReference type="Proteomes" id="UP001144280"/>
    </source>
</evidence>
<comment type="pathway">
    <text evidence="2 8">Amino-acid degradation; L-arginine degradation via ADI pathway; carbamoyl phosphate from L-arginine: step 1/2.</text>
</comment>
<comment type="similarity">
    <text evidence="3 8">Belongs to the arginine deiminase family.</text>
</comment>
<evidence type="ECO:0000256" key="2">
    <source>
        <dbReference type="ARBA" id="ARBA00005213"/>
    </source>
</evidence>
<keyword evidence="4 8" id="KW-0963">Cytoplasm</keyword>
<evidence type="ECO:0000256" key="8">
    <source>
        <dbReference type="HAMAP-Rule" id="MF_00242"/>
    </source>
</evidence>
<gene>
    <name evidence="9" type="primary">arcA_2</name>
    <name evidence="8" type="synonym">arcA</name>
    <name evidence="9" type="ORF">Pa4123_75720</name>
</gene>
<dbReference type="PIRSF" id="PIRSF006356">
    <property type="entry name" value="Arg_deiminase"/>
    <property type="match status" value="1"/>
</dbReference>
<dbReference type="EC" id="3.5.3.6" evidence="8"/>
<sequence>MTHNEKPPSTAYGVYSEVGRLRKVLVCAPGLAHRRLTPTNSDALLFDDVMWVENAQRDHAEFVDELRRRGVDVVELHDLLAETMAIPEARTWLLERKITPNEAGVGLVDDTRAYLETCEPRRLAEYLIGGLATSDLPDDFRPDYVALARESTGIREYLMPPLPNTLYTRDTTCWLYGGLTMNPLYWPARHHETLLMKAIYEFHPDFVGSTVWWGDPERDWGQATFEGGDIMPVGNGVVLMGMSERTSRQAITQVAAALFEHGAADHVVVAGMPKLRAAMHLDTVFTFADRDVVTLYPTIVDGVHAFSLRPSDKAPGLSVTDHGGRPFVDVVAEALGLPELRVIATGGDVYASERQQWDSGNNAVALEPGVVFTYDRNTQTNTLLRQAGIEVITITGAELGRGRGGGHCMTCPIIREPVPF</sequence>
<evidence type="ECO:0000256" key="1">
    <source>
        <dbReference type="ARBA" id="ARBA00004496"/>
    </source>
</evidence>
<evidence type="ECO:0000256" key="3">
    <source>
        <dbReference type="ARBA" id="ARBA00010206"/>
    </source>
</evidence>
<dbReference type="Pfam" id="PF02274">
    <property type="entry name" value="ADI"/>
    <property type="match status" value="1"/>
</dbReference>
<dbReference type="PANTHER" id="PTHR47271">
    <property type="entry name" value="ARGININE DEIMINASE"/>
    <property type="match status" value="1"/>
</dbReference>
<evidence type="ECO:0000313" key="9">
    <source>
        <dbReference type="EMBL" id="GLI02294.1"/>
    </source>
</evidence>
<reference evidence="9" key="1">
    <citation type="submission" date="2022-12" db="EMBL/GenBank/DDBJ databases">
        <title>New Phytohabitans aurantiacus sp. RD004123 nov., an actinomycete isolated from soil.</title>
        <authorList>
            <person name="Triningsih D.W."/>
            <person name="Harunari E."/>
            <person name="Igarashi Y."/>
        </authorList>
    </citation>
    <scope>NUCLEOTIDE SEQUENCE</scope>
    <source>
        <strain evidence="9">RD004123</strain>
    </source>
</reference>
<dbReference type="RefSeq" id="WP_281903786.1">
    <property type="nucleotide sequence ID" value="NZ_BSDI01000058.1"/>
</dbReference>
<dbReference type="PRINTS" id="PR01466">
    <property type="entry name" value="ARGDEIMINASE"/>
</dbReference>
<comment type="subcellular location">
    <subcellularLocation>
        <location evidence="1 8">Cytoplasm</location>
    </subcellularLocation>
</comment>
<evidence type="ECO:0000256" key="4">
    <source>
        <dbReference type="ARBA" id="ARBA00022490"/>
    </source>
</evidence>
<dbReference type="SUPFAM" id="SSF55909">
    <property type="entry name" value="Pentein"/>
    <property type="match status" value="1"/>
</dbReference>
<dbReference type="PANTHER" id="PTHR47271:SF3">
    <property type="entry name" value="ARGININE DEIMINASE"/>
    <property type="match status" value="1"/>
</dbReference>